<dbReference type="Pfam" id="PF13400">
    <property type="entry name" value="Tad"/>
    <property type="match status" value="1"/>
</dbReference>
<feature type="domain" description="Putative Flp pilus-assembly TadG-like N-terminal" evidence="1">
    <location>
        <begin position="14"/>
        <end position="58"/>
    </location>
</feature>
<dbReference type="Proteomes" id="UP000446786">
    <property type="component" value="Unassembled WGS sequence"/>
</dbReference>
<dbReference type="AlphaFoldDB" id="A0A845B0A2"/>
<dbReference type="EMBL" id="WTYE01000001">
    <property type="protein sequence ID" value="MXP32408.1"/>
    <property type="molecule type" value="Genomic_DNA"/>
</dbReference>
<evidence type="ECO:0000313" key="3">
    <source>
        <dbReference type="Proteomes" id="UP000446786"/>
    </source>
</evidence>
<dbReference type="RefSeq" id="WP_344705260.1">
    <property type="nucleotide sequence ID" value="NZ_BAAAZF010000001.1"/>
</dbReference>
<dbReference type="SUPFAM" id="SSF53300">
    <property type="entry name" value="vWA-like"/>
    <property type="match status" value="1"/>
</dbReference>
<gene>
    <name evidence="2" type="ORF">GRI94_11320</name>
</gene>
<proteinExistence type="predicted"/>
<dbReference type="InterPro" id="IPR036465">
    <property type="entry name" value="vWFA_dom_sf"/>
</dbReference>
<reference evidence="2 3" key="1">
    <citation type="submission" date="2019-12" db="EMBL/GenBank/DDBJ databases">
        <title>Genomic-based taxomic classification of the family Erythrobacteraceae.</title>
        <authorList>
            <person name="Xu L."/>
        </authorList>
    </citation>
    <scope>NUCLEOTIDE SEQUENCE [LARGE SCALE GENOMIC DNA]</scope>
    <source>
        <strain evidence="2 3">JCM 16677</strain>
    </source>
</reference>
<dbReference type="InterPro" id="IPR028087">
    <property type="entry name" value="Tad_N"/>
</dbReference>
<dbReference type="Gene3D" id="3.40.50.410">
    <property type="entry name" value="von Willebrand factor, type A domain"/>
    <property type="match status" value="2"/>
</dbReference>
<accession>A0A845B0A2</accession>
<evidence type="ECO:0000259" key="1">
    <source>
        <dbReference type="Pfam" id="PF13400"/>
    </source>
</evidence>
<organism evidence="2 3">
    <name type="scientific">Parerythrobacter jejuensis</name>
    <dbReference type="NCBI Taxonomy" id="795812"/>
    <lineage>
        <taxon>Bacteria</taxon>
        <taxon>Pseudomonadati</taxon>
        <taxon>Pseudomonadota</taxon>
        <taxon>Alphaproteobacteria</taxon>
        <taxon>Sphingomonadales</taxon>
        <taxon>Erythrobacteraceae</taxon>
        <taxon>Parerythrobacter</taxon>
    </lineage>
</organism>
<name>A0A845B0A2_9SPHN</name>
<protein>
    <recommendedName>
        <fullName evidence="1">Putative Flp pilus-assembly TadG-like N-terminal domain-containing protein</fullName>
    </recommendedName>
</protein>
<comment type="caution">
    <text evidence="2">The sequence shown here is derived from an EMBL/GenBank/DDBJ whole genome shotgun (WGS) entry which is preliminary data.</text>
</comment>
<sequence>MRGFLTRLAKDSSGNTLALIAAALLPLLAMAGSGVDMSRAYLAESRLQQACDAGTLAARKALGTKISTLTDIPVDAGKRGQQFFNVNFQNGAYGTENRTFNMVLESDYSVSGTATVNVPTSVMTVFGFQTIPVQVECQARLSFSDVDVMMVLDVTGSMRITNTGDTLPRIDSLKQVIKNFHGQMAGNAAPGTRIRYGFVPYSTNVNVGHLLKDEWVVDNWAYQSREDAGKTTVAKGRTYTRNWAYVSGSRTDWIVDSRYEATEVPGSGDEEEYSCDQALPASTYSWSSSDDGKERTEVQTEPIKAVLKIQPKRSLENGTAYRVYLDDEECIVERRENTDYVQTFEEVNEVPSFNTAWNYLPISRDVTNWRAETAGCIEERKSTVLTDFSSVDLATNMDLDINTVPTAGNTDTQWRPRYPDAIYVRSMTGEGVGSFSTAPVLKSDQEFIATGNWWMSACPPQARKMAPITDAELDTYLATLTPYGATYHDIGMIWGGRLMSQKGLFAAENQPVSASRSLSRHLIFLTDGQTEPYDIAYGAYGVDPIDERRWSTSSSMSLTETIEQRFLFACNEVKKNSTTVWVVAFGTSVNQKMKDCAGEGRYFEAANSTQLNDAFNTIAKSTGDLRISR</sequence>
<keyword evidence="3" id="KW-1185">Reference proteome</keyword>
<evidence type="ECO:0000313" key="2">
    <source>
        <dbReference type="EMBL" id="MXP32408.1"/>
    </source>
</evidence>